<dbReference type="HAMAP" id="MF_03153">
    <property type="entry name" value="U1_C"/>
    <property type="match status" value="1"/>
</dbReference>
<dbReference type="SUPFAM" id="SSF144074">
    <property type="entry name" value="E2F-DP heterodimerization region"/>
    <property type="match status" value="1"/>
</dbReference>
<proteinExistence type="inferred from homology"/>
<feature type="compositionally biased region" description="Basic residues" evidence="14">
    <location>
        <begin position="244"/>
        <end position="255"/>
    </location>
</feature>
<feature type="compositionally biased region" description="Low complexity" evidence="14">
    <location>
        <begin position="260"/>
        <end position="277"/>
    </location>
</feature>
<feature type="compositionally biased region" description="Polar residues" evidence="14">
    <location>
        <begin position="595"/>
        <end position="608"/>
    </location>
</feature>
<dbReference type="InterPro" id="IPR037241">
    <property type="entry name" value="E2F-DP_heterodim"/>
</dbReference>
<dbReference type="SUPFAM" id="SSF46785">
    <property type="entry name" value="Winged helix' DNA-binding domain"/>
    <property type="match status" value="1"/>
</dbReference>
<evidence type="ECO:0000256" key="3">
    <source>
        <dbReference type="ARBA" id="ARBA00022723"/>
    </source>
</evidence>
<keyword evidence="6" id="KW-0694">RNA-binding</keyword>
<evidence type="ECO:0000256" key="4">
    <source>
        <dbReference type="ARBA" id="ARBA00022771"/>
    </source>
</evidence>
<evidence type="ECO:0000256" key="9">
    <source>
        <dbReference type="ARBA" id="ARBA00023163"/>
    </source>
</evidence>
<feature type="non-terminal residue" evidence="17">
    <location>
        <position position="1"/>
    </location>
</feature>
<reference evidence="17 18" key="1">
    <citation type="submission" date="2024-02" db="EMBL/GenBank/DDBJ databases">
        <authorList>
            <consortium name="ELIXIR-Norway"/>
            <consortium name="Elixir Norway"/>
        </authorList>
    </citation>
    <scope>NUCLEOTIDE SEQUENCE [LARGE SCALE GENOMIC DNA]</scope>
</reference>
<accession>A0ABP0WRQ6</accession>
<dbReference type="CDD" id="cd14660">
    <property type="entry name" value="E2F_DD"/>
    <property type="match status" value="1"/>
</dbReference>
<evidence type="ECO:0000256" key="1">
    <source>
        <dbReference type="ARBA" id="ARBA00004123"/>
    </source>
</evidence>
<name>A0ABP0WRQ6_9BRYO</name>
<dbReference type="Pfam" id="PF06220">
    <property type="entry name" value="zf-U1"/>
    <property type="match status" value="1"/>
</dbReference>
<dbReference type="InterPro" id="IPR036388">
    <property type="entry name" value="WH-like_DNA-bd_sf"/>
</dbReference>
<dbReference type="InterPro" id="IPR032198">
    <property type="entry name" value="E2F_CC-MB"/>
</dbReference>
<sequence length="621" mass="68046">MRCCVRVSILAAFCSLLKNVALRVLSNAPIAAIHSPSVVNMPRYYCDYCDTHLTHDSPSVRKQHCAGYKHKANVRQYYQQFEEQQTQSLIDQKVKEHLGQTAAAFAQQQIGGAFHQHMTTLQSGQYKPLPAPGLLQRPPILPSIRPPVLQPPSAPAASGYGPVSGGPPTYRPPVAQPPGSNGPAPQFYPNSNGPAQQQQYSSSTLQPQYTSSSTTSQHQYSNGPSRPPMSSGFNGPPVPGPMHTGRRGSRSKSAKQLKNGPHTPGSSGIGSPTISAPTPSGTCRYDSSLGLLTKKFVNLIKQAEDGVLDLNKAADTLHVQKRRIYDITNVLEGVGLIEKKLKNRIQWKGLSAGRPELAKGDEAVLQAEVKKLHMEEQSLDERIREMREQLRTLSENEKNKQWLYVTDEDIKSLSCFQNETLIAIKAPHGTTLEVPDPDEAVEYPHRRFQILLRSTMGPIDVYLVSRFEGKFEGMNATDPPVDTPSSAITTSQQHESTPLMEELGRSMSELGPLGKPDASIPSSELTNPHNDPASGIMKIMPAEVTMDTDYWFLSDVSVGITDIWKNDTAMEWIKKHVGSNRGEEYKDDHAGAGSGDQQDPNSYSQLEETSPRDHGTSGRGS</sequence>
<keyword evidence="3" id="KW-0479">Metal-binding</keyword>
<evidence type="ECO:0000256" key="8">
    <source>
        <dbReference type="ARBA" id="ARBA00023125"/>
    </source>
</evidence>
<evidence type="ECO:0000256" key="10">
    <source>
        <dbReference type="ARBA" id="ARBA00023242"/>
    </source>
</evidence>
<keyword evidence="18" id="KW-1185">Reference proteome</keyword>
<feature type="compositionally biased region" description="Pro residues" evidence="14">
    <location>
        <begin position="139"/>
        <end position="154"/>
    </location>
</feature>
<keyword evidence="8 12" id="KW-0238">DNA-binding</keyword>
<keyword evidence="9 12" id="KW-0804">Transcription</keyword>
<dbReference type="SUPFAM" id="SSF57667">
    <property type="entry name" value="beta-beta-alpha zinc fingers"/>
    <property type="match status" value="1"/>
</dbReference>
<evidence type="ECO:0000256" key="13">
    <source>
        <dbReference type="SAM" id="Coils"/>
    </source>
</evidence>
<dbReference type="PANTHER" id="PTHR12081:SF18">
    <property type="entry name" value="TRANSCRIPTION FACTOR E2F2-RELATED"/>
    <property type="match status" value="1"/>
</dbReference>
<dbReference type="InterPro" id="IPR000690">
    <property type="entry name" value="Matrin/U1-C_Znf_C2H2"/>
</dbReference>
<evidence type="ECO:0000259" key="16">
    <source>
        <dbReference type="PROSITE" id="PS50171"/>
    </source>
</evidence>
<evidence type="ECO:0000256" key="5">
    <source>
        <dbReference type="ARBA" id="ARBA00022833"/>
    </source>
</evidence>
<dbReference type="InterPro" id="IPR017340">
    <property type="entry name" value="U1_snRNP-C"/>
</dbReference>
<dbReference type="Gene3D" id="3.30.160.60">
    <property type="entry name" value="Classic Zinc Finger"/>
    <property type="match status" value="1"/>
</dbReference>
<feature type="compositionally biased region" description="Low complexity" evidence="14">
    <location>
        <begin position="196"/>
        <end position="221"/>
    </location>
</feature>
<comment type="subcellular location">
    <subcellularLocation>
        <location evidence="1 12">Nucleus</location>
    </subcellularLocation>
</comment>
<dbReference type="PROSITE" id="PS50171">
    <property type="entry name" value="ZF_MATRIN"/>
    <property type="match status" value="1"/>
</dbReference>
<dbReference type="SMART" id="SM00451">
    <property type="entry name" value="ZnF_U1"/>
    <property type="match status" value="1"/>
</dbReference>
<evidence type="ECO:0000256" key="7">
    <source>
        <dbReference type="ARBA" id="ARBA00023015"/>
    </source>
</evidence>
<feature type="compositionally biased region" description="Polar residues" evidence="14">
    <location>
        <begin position="520"/>
        <end position="529"/>
    </location>
</feature>
<feature type="region of interest" description="Disordered" evidence="14">
    <location>
        <begin position="508"/>
        <end position="534"/>
    </location>
</feature>
<feature type="domain" description="Matrin-type" evidence="16">
    <location>
        <begin position="44"/>
        <end position="76"/>
    </location>
</feature>
<dbReference type="InterPro" id="IPR015633">
    <property type="entry name" value="E2F"/>
</dbReference>
<comment type="similarity">
    <text evidence="2 12">Belongs to the E2F/DP family.</text>
</comment>
<dbReference type="InterPro" id="IPR036390">
    <property type="entry name" value="WH_DNA-bd_sf"/>
</dbReference>
<feature type="region of interest" description="Disordered" evidence="14">
    <location>
        <begin position="123"/>
        <end position="281"/>
    </location>
</feature>
<evidence type="ECO:0000256" key="12">
    <source>
        <dbReference type="RuleBase" id="RU003796"/>
    </source>
</evidence>
<protein>
    <recommendedName>
        <fullName evidence="16">Matrin-type domain-containing protein</fullName>
    </recommendedName>
</protein>
<keyword evidence="7 12" id="KW-0805">Transcription regulation</keyword>
<dbReference type="Gene3D" id="1.10.10.10">
    <property type="entry name" value="Winged helix-like DNA-binding domain superfamily/Winged helix DNA-binding domain"/>
    <property type="match status" value="1"/>
</dbReference>
<evidence type="ECO:0000256" key="2">
    <source>
        <dbReference type="ARBA" id="ARBA00010940"/>
    </source>
</evidence>
<keyword evidence="11" id="KW-0687">Ribonucleoprotein</keyword>
<dbReference type="Proteomes" id="UP001497444">
    <property type="component" value="Chromosome 2"/>
</dbReference>
<dbReference type="Gene3D" id="6.10.250.540">
    <property type="match status" value="1"/>
</dbReference>
<feature type="compositionally biased region" description="Basic and acidic residues" evidence="14">
    <location>
        <begin position="581"/>
        <end position="590"/>
    </location>
</feature>
<feature type="region of interest" description="Disordered" evidence="14">
    <location>
        <begin position="579"/>
        <end position="621"/>
    </location>
</feature>
<organism evidence="17 18">
    <name type="scientific">Sphagnum jensenii</name>
    <dbReference type="NCBI Taxonomy" id="128206"/>
    <lineage>
        <taxon>Eukaryota</taxon>
        <taxon>Viridiplantae</taxon>
        <taxon>Streptophyta</taxon>
        <taxon>Embryophyta</taxon>
        <taxon>Bryophyta</taxon>
        <taxon>Sphagnophytina</taxon>
        <taxon>Sphagnopsida</taxon>
        <taxon>Sphagnales</taxon>
        <taxon>Sphagnaceae</taxon>
        <taxon>Sphagnum</taxon>
    </lineage>
</organism>
<dbReference type="SMART" id="SM01372">
    <property type="entry name" value="E2F_TDP"/>
    <property type="match status" value="1"/>
</dbReference>
<evidence type="ECO:0000256" key="15">
    <source>
        <dbReference type="SAM" id="SignalP"/>
    </source>
</evidence>
<keyword evidence="10 12" id="KW-0539">Nucleus</keyword>
<dbReference type="InterPro" id="IPR013085">
    <property type="entry name" value="U1-CZ_Znf_C2H2"/>
</dbReference>
<dbReference type="InterPro" id="IPR003316">
    <property type="entry name" value="E2F_WHTH_DNA-bd_dom"/>
</dbReference>
<feature type="signal peptide" evidence="15">
    <location>
        <begin position="1"/>
        <end position="22"/>
    </location>
</feature>
<evidence type="ECO:0000313" key="18">
    <source>
        <dbReference type="Proteomes" id="UP001497444"/>
    </source>
</evidence>
<feature type="chain" id="PRO_5045510681" description="Matrin-type domain-containing protein" evidence="15">
    <location>
        <begin position="23"/>
        <end position="621"/>
    </location>
</feature>
<feature type="compositionally biased region" description="Polar residues" evidence="14">
    <location>
        <begin position="483"/>
        <end position="496"/>
    </location>
</feature>
<keyword evidence="15" id="KW-0732">Signal</keyword>
<feature type="region of interest" description="Disordered" evidence="14">
    <location>
        <begin position="478"/>
        <end position="497"/>
    </location>
</feature>
<dbReference type="EMBL" id="OZ020097">
    <property type="protein sequence ID" value="CAK9269554.1"/>
    <property type="molecule type" value="Genomic_DNA"/>
</dbReference>
<dbReference type="PANTHER" id="PTHR12081">
    <property type="entry name" value="TRANSCRIPTION FACTOR E2F"/>
    <property type="match status" value="1"/>
</dbReference>
<evidence type="ECO:0000256" key="6">
    <source>
        <dbReference type="ARBA" id="ARBA00022884"/>
    </source>
</evidence>
<dbReference type="InterPro" id="IPR036236">
    <property type="entry name" value="Znf_C2H2_sf"/>
</dbReference>
<feature type="coiled-coil region" evidence="13">
    <location>
        <begin position="369"/>
        <end position="396"/>
    </location>
</feature>
<keyword evidence="13" id="KW-0175">Coiled coil</keyword>
<gene>
    <name evidence="17" type="ORF">CSSPJE1EN1_LOCUS15032</name>
</gene>
<evidence type="ECO:0000256" key="11">
    <source>
        <dbReference type="ARBA" id="ARBA00023274"/>
    </source>
</evidence>
<dbReference type="Pfam" id="PF02319">
    <property type="entry name" value="WHD_E2F_TDP"/>
    <property type="match status" value="1"/>
</dbReference>
<feature type="compositionally biased region" description="Basic and acidic residues" evidence="14">
    <location>
        <begin position="609"/>
        <end position="621"/>
    </location>
</feature>
<evidence type="ECO:0000313" key="17">
    <source>
        <dbReference type="EMBL" id="CAK9269554.1"/>
    </source>
</evidence>
<keyword evidence="5" id="KW-0862">Zinc</keyword>
<dbReference type="Pfam" id="PF16421">
    <property type="entry name" value="E2F_CC-MB"/>
    <property type="match status" value="1"/>
</dbReference>
<dbReference type="InterPro" id="IPR003604">
    <property type="entry name" value="Matrin/U1-like-C_Znf_C2H2"/>
</dbReference>
<evidence type="ECO:0000256" key="14">
    <source>
        <dbReference type="SAM" id="MobiDB-lite"/>
    </source>
</evidence>
<keyword evidence="4" id="KW-0863">Zinc-finger</keyword>